<evidence type="ECO:0000256" key="5">
    <source>
        <dbReference type="ARBA" id="ARBA00022989"/>
    </source>
</evidence>
<feature type="region of interest" description="Disordered" evidence="7">
    <location>
        <begin position="432"/>
        <end position="452"/>
    </location>
</feature>
<accession>A0A4R8QF58</accession>
<comment type="caution">
    <text evidence="10">The sequence shown here is derived from an EMBL/GenBank/DDBJ whole genome shotgun (WGS) entry which is preliminary data.</text>
</comment>
<comment type="subcellular location">
    <subcellularLocation>
        <location evidence="1">Cell membrane</location>
        <topology evidence="1">Multi-pass membrane protein</topology>
    </subcellularLocation>
</comment>
<feature type="transmembrane region" description="Helical" evidence="8">
    <location>
        <begin position="364"/>
        <end position="385"/>
    </location>
</feature>
<keyword evidence="6 8" id="KW-0472">Membrane</keyword>
<keyword evidence="11" id="KW-1185">Reference proteome</keyword>
<feature type="transmembrane region" description="Helical" evidence="8">
    <location>
        <begin position="627"/>
        <end position="648"/>
    </location>
</feature>
<evidence type="ECO:0000313" key="11">
    <source>
        <dbReference type="Proteomes" id="UP000295083"/>
    </source>
</evidence>
<feature type="transmembrane region" description="Helical" evidence="8">
    <location>
        <begin position="21"/>
        <end position="41"/>
    </location>
</feature>
<feature type="transmembrane region" description="Helical" evidence="8">
    <location>
        <begin position="332"/>
        <end position="352"/>
    </location>
</feature>
<feature type="region of interest" description="Disordered" evidence="7">
    <location>
        <begin position="287"/>
        <end position="311"/>
    </location>
</feature>
<feature type="transmembrane region" description="Helical" evidence="8">
    <location>
        <begin position="581"/>
        <end position="606"/>
    </location>
</feature>
<dbReference type="EMBL" id="QAPG01000023">
    <property type="protein sequence ID" value="TDZ37447.1"/>
    <property type="molecule type" value="Genomic_DNA"/>
</dbReference>
<dbReference type="GO" id="GO:0055085">
    <property type="term" value="P:transmembrane transport"/>
    <property type="evidence" value="ECO:0007669"/>
    <property type="project" value="InterPro"/>
</dbReference>
<evidence type="ECO:0000256" key="3">
    <source>
        <dbReference type="ARBA" id="ARBA00022475"/>
    </source>
</evidence>
<name>A0A4R8QF58_9PEZI</name>
<dbReference type="Pfam" id="PF03600">
    <property type="entry name" value="CitMHS"/>
    <property type="match status" value="1"/>
</dbReference>
<gene>
    <name evidence="10" type="primary">arsB</name>
    <name evidence="10" type="ORF">C8035_v007848</name>
</gene>
<evidence type="ECO:0000256" key="6">
    <source>
        <dbReference type="ARBA" id="ARBA00023136"/>
    </source>
</evidence>
<protein>
    <submittedName>
        <fullName evidence="10">Arsenical pump membrane protein</fullName>
    </submittedName>
</protein>
<evidence type="ECO:0000256" key="1">
    <source>
        <dbReference type="ARBA" id="ARBA00004651"/>
    </source>
</evidence>
<dbReference type="Proteomes" id="UP000295083">
    <property type="component" value="Unassembled WGS sequence"/>
</dbReference>
<evidence type="ECO:0000256" key="4">
    <source>
        <dbReference type="ARBA" id="ARBA00022692"/>
    </source>
</evidence>
<keyword evidence="4 8" id="KW-0812">Transmembrane</keyword>
<feature type="transmembrane region" description="Helical" evidence="8">
    <location>
        <begin position="164"/>
        <end position="193"/>
    </location>
</feature>
<dbReference type="PANTHER" id="PTHR43302:SF5">
    <property type="entry name" value="TRANSPORTER ARSB-RELATED"/>
    <property type="match status" value="1"/>
</dbReference>
<organism evidence="10 11">
    <name type="scientific">Colletotrichum spinosum</name>
    <dbReference type="NCBI Taxonomy" id="1347390"/>
    <lineage>
        <taxon>Eukaryota</taxon>
        <taxon>Fungi</taxon>
        <taxon>Dikarya</taxon>
        <taxon>Ascomycota</taxon>
        <taxon>Pezizomycotina</taxon>
        <taxon>Sordariomycetes</taxon>
        <taxon>Hypocreomycetidae</taxon>
        <taxon>Glomerellales</taxon>
        <taxon>Glomerellaceae</taxon>
        <taxon>Colletotrichum</taxon>
        <taxon>Colletotrichum orbiculare species complex</taxon>
    </lineage>
</organism>
<feature type="compositionally biased region" description="Basic and acidic residues" evidence="7">
    <location>
        <begin position="440"/>
        <end position="452"/>
    </location>
</feature>
<feature type="transmembrane region" description="Helical" evidence="8">
    <location>
        <begin position="124"/>
        <end position="144"/>
    </location>
</feature>
<feature type="domain" description="Citrate transporter-like" evidence="9">
    <location>
        <begin position="120"/>
        <end position="366"/>
    </location>
</feature>
<dbReference type="AlphaFoldDB" id="A0A4R8QF58"/>
<dbReference type="PANTHER" id="PTHR43302">
    <property type="entry name" value="TRANSPORTER ARSB-RELATED"/>
    <property type="match status" value="1"/>
</dbReference>
<sequence length="656" mass="72823">MDSNISVETDQIREWRSIVTLIVFCIANIIVLFPFHLPLYVPRRVAHAFLDLLSKLRVIAPRKRGGHQDAHGQGAKRFVRLRFPMNSVTAPLIADLFLLAILAIGRKEVHDGTIGEGGIFPLDIMIFFITLAYIAISIDASGLIRYLALKVLQWGGEVGHRLFFYLYAFFFGLGAFIGNDPIILSGTAFLSYMTRVSNNIAHPRAWIFTQFAIANIASAILVSSNPTNLVLAGAFNIKFIEYTANMVVPVVITAIVLFPFLLYIIFANEGLIPVSIQMRELPAEAKSKPVNPNIPNARGSAAEEENNPGNEEEGKLLSLVEIMNPFLDKGGAAFGAVIMSATLITVLALNAASVKPKDNEHLQVFWVTLPAAFVMLCWDLTFGWLNREETRQIARKGREDLERARLERGVGGQVRDSYPLARAARGSIERGTEMSSLTRDYPDESRKERPIHDDDDVYDVRADLKCSDYDSPPETFPTVMAVISHLPFALVPFAFAMFVLVQALVTKGWVPVFAHGWDHWVEKTGTIGAIGGMGFLSVILCNFAGTNIGTTILLSRVIQTWQAIHQQNGIPISDRTFWATVYSMALGVNYGAFSTAFSASLAGLLWRDILERKHIHIRRLEFARVNVPIIAIAMTVGCTVLVGEIYIMRKETPYHM</sequence>
<feature type="transmembrane region" description="Helical" evidence="8">
    <location>
        <begin position="83"/>
        <end position="104"/>
    </location>
</feature>
<dbReference type="InterPro" id="IPR004680">
    <property type="entry name" value="Cit_transptr-like_dom"/>
</dbReference>
<evidence type="ECO:0000256" key="7">
    <source>
        <dbReference type="SAM" id="MobiDB-lite"/>
    </source>
</evidence>
<reference evidence="10 11" key="1">
    <citation type="submission" date="2018-11" db="EMBL/GenBank/DDBJ databases">
        <title>Genome sequence and assembly of Colletotrichum spinosum.</title>
        <authorList>
            <person name="Gan P."/>
            <person name="Shirasu K."/>
        </authorList>
    </citation>
    <scope>NUCLEOTIDE SEQUENCE [LARGE SCALE GENOMIC DNA]</scope>
    <source>
        <strain evidence="10 11">CBS 515.97</strain>
    </source>
</reference>
<evidence type="ECO:0000313" key="10">
    <source>
        <dbReference type="EMBL" id="TDZ37447.1"/>
    </source>
</evidence>
<feature type="transmembrane region" description="Helical" evidence="8">
    <location>
        <begin position="486"/>
        <end position="505"/>
    </location>
</feature>
<keyword evidence="5 8" id="KW-1133">Transmembrane helix</keyword>
<feature type="transmembrane region" description="Helical" evidence="8">
    <location>
        <begin position="242"/>
        <end position="266"/>
    </location>
</feature>
<evidence type="ECO:0000259" key="9">
    <source>
        <dbReference type="Pfam" id="PF03600"/>
    </source>
</evidence>
<evidence type="ECO:0000256" key="2">
    <source>
        <dbReference type="ARBA" id="ARBA00022448"/>
    </source>
</evidence>
<proteinExistence type="predicted"/>
<dbReference type="GO" id="GO:0005886">
    <property type="term" value="C:plasma membrane"/>
    <property type="evidence" value="ECO:0007669"/>
    <property type="project" value="UniProtKB-SubCell"/>
</dbReference>
<keyword evidence="2" id="KW-0813">Transport</keyword>
<keyword evidence="3" id="KW-1003">Cell membrane</keyword>
<evidence type="ECO:0000256" key="8">
    <source>
        <dbReference type="SAM" id="Phobius"/>
    </source>
</evidence>